<dbReference type="InterPro" id="IPR003673">
    <property type="entry name" value="CoA-Trfase_fam_III"/>
</dbReference>
<dbReference type="EMBL" id="ML213601">
    <property type="protein sequence ID" value="TFK39068.1"/>
    <property type="molecule type" value="Genomic_DNA"/>
</dbReference>
<dbReference type="PANTHER" id="PTHR48228:SF4">
    <property type="entry name" value="BLR3030 PROTEIN"/>
    <property type="match status" value="1"/>
</dbReference>
<evidence type="ECO:0000256" key="1">
    <source>
        <dbReference type="ARBA" id="ARBA00008383"/>
    </source>
</evidence>
<dbReference type="GO" id="GO:0016740">
    <property type="term" value="F:transferase activity"/>
    <property type="evidence" value="ECO:0007669"/>
    <property type="project" value="UniProtKB-KW"/>
</dbReference>
<sequence length="501" mass="54012">MSNPTSYEATRALWLAHGLPEDFLTHLKFTGDADSAINSSFRLGTAAQAAIGLSGLSAAYVHFLKTGVKQDVTIDARHAMLSFHSEQLYTVDGQVPGQDVWHNIAGLYGTKDGGFVRIHTNFPHHRAGILSILSLSDIATRDDVAAVLSEWDAVEFETATIQAGMCASALRSFSEWDAHPHAQALKGVIAVDIQKVGEAPRKVLNKSHQRPLENVRVLDLSRVLAGPIAGRTLAAHGASVLLVTAPSLPALPLLDTETSIGKHTTQLDLPASQDNEKLKKLAGSADVFLQAYRPGGLEQKGFGVQDLLELNPAIISANLRAWGWDGVWNGRRGFDSLVQTATGFNYAEGEAYLSHLAALHPGRRYMFQPRPFPVQALDHAAGYLLAFGVNAALAKAINDGGAYEVRVSLTAVGQWVRSLGRLSPQQAFGAGRPLPTEPLNQEVVDLSVEWRESSGKKNAEERRTMRTVKHAAVLSKTPAKQGEKDGVDAPMGLAAHDAEWF</sequence>
<dbReference type="OrthoDB" id="2308815at2759"/>
<reference evidence="2 3" key="1">
    <citation type="journal article" date="2019" name="Nat. Ecol. Evol.">
        <title>Megaphylogeny resolves global patterns of mushroom evolution.</title>
        <authorList>
            <person name="Varga T."/>
            <person name="Krizsan K."/>
            <person name="Foldi C."/>
            <person name="Dima B."/>
            <person name="Sanchez-Garcia M."/>
            <person name="Sanchez-Ramirez S."/>
            <person name="Szollosi G.J."/>
            <person name="Szarkandi J.G."/>
            <person name="Papp V."/>
            <person name="Albert L."/>
            <person name="Andreopoulos W."/>
            <person name="Angelini C."/>
            <person name="Antonin V."/>
            <person name="Barry K.W."/>
            <person name="Bougher N.L."/>
            <person name="Buchanan P."/>
            <person name="Buyck B."/>
            <person name="Bense V."/>
            <person name="Catcheside P."/>
            <person name="Chovatia M."/>
            <person name="Cooper J."/>
            <person name="Damon W."/>
            <person name="Desjardin D."/>
            <person name="Finy P."/>
            <person name="Geml J."/>
            <person name="Haridas S."/>
            <person name="Hughes K."/>
            <person name="Justo A."/>
            <person name="Karasinski D."/>
            <person name="Kautmanova I."/>
            <person name="Kiss B."/>
            <person name="Kocsube S."/>
            <person name="Kotiranta H."/>
            <person name="LaButti K.M."/>
            <person name="Lechner B.E."/>
            <person name="Liimatainen K."/>
            <person name="Lipzen A."/>
            <person name="Lukacs Z."/>
            <person name="Mihaltcheva S."/>
            <person name="Morgado L.N."/>
            <person name="Niskanen T."/>
            <person name="Noordeloos M.E."/>
            <person name="Ohm R.A."/>
            <person name="Ortiz-Santana B."/>
            <person name="Ovrebo C."/>
            <person name="Racz N."/>
            <person name="Riley R."/>
            <person name="Savchenko A."/>
            <person name="Shiryaev A."/>
            <person name="Soop K."/>
            <person name="Spirin V."/>
            <person name="Szebenyi C."/>
            <person name="Tomsovsky M."/>
            <person name="Tulloss R.E."/>
            <person name="Uehling J."/>
            <person name="Grigoriev I.V."/>
            <person name="Vagvolgyi C."/>
            <person name="Papp T."/>
            <person name="Martin F.M."/>
            <person name="Miettinen O."/>
            <person name="Hibbett D.S."/>
            <person name="Nagy L.G."/>
        </authorList>
    </citation>
    <scope>NUCLEOTIDE SEQUENCE [LARGE SCALE GENOMIC DNA]</scope>
    <source>
        <strain evidence="2 3">CBS 166.37</strain>
    </source>
</reference>
<evidence type="ECO:0000313" key="2">
    <source>
        <dbReference type="EMBL" id="TFK39068.1"/>
    </source>
</evidence>
<comment type="similarity">
    <text evidence="1">Belongs to the CoA-transferase III family.</text>
</comment>
<accession>A0A5C3M5F5</accession>
<dbReference type="InterPro" id="IPR050509">
    <property type="entry name" value="CoA-transferase_III"/>
</dbReference>
<dbReference type="Pfam" id="PF02515">
    <property type="entry name" value="CoA_transf_3"/>
    <property type="match status" value="2"/>
</dbReference>
<gene>
    <name evidence="2" type="ORF">BDQ12DRAFT_735250</name>
</gene>
<dbReference type="PANTHER" id="PTHR48228">
    <property type="entry name" value="SUCCINYL-COA--D-CITRAMALATE COA-TRANSFERASE"/>
    <property type="match status" value="1"/>
</dbReference>
<proteinExistence type="inferred from homology"/>
<evidence type="ECO:0000313" key="3">
    <source>
        <dbReference type="Proteomes" id="UP000308652"/>
    </source>
</evidence>
<protein>
    <submittedName>
        <fullName evidence="2">CoA-transferase family III domain-containing protein</fullName>
    </submittedName>
</protein>
<dbReference type="Gene3D" id="3.40.50.10540">
    <property type="entry name" value="Crotonobetainyl-coa:carnitine coa-transferase, domain 1"/>
    <property type="match status" value="1"/>
</dbReference>
<organism evidence="2 3">
    <name type="scientific">Crucibulum laeve</name>
    <dbReference type="NCBI Taxonomy" id="68775"/>
    <lineage>
        <taxon>Eukaryota</taxon>
        <taxon>Fungi</taxon>
        <taxon>Dikarya</taxon>
        <taxon>Basidiomycota</taxon>
        <taxon>Agaricomycotina</taxon>
        <taxon>Agaricomycetes</taxon>
        <taxon>Agaricomycetidae</taxon>
        <taxon>Agaricales</taxon>
        <taxon>Agaricineae</taxon>
        <taxon>Nidulariaceae</taxon>
        <taxon>Crucibulum</taxon>
    </lineage>
</organism>
<keyword evidence="3" id="KW-1185">Reference proteome</keyword>
<dbReference type="STRING" id="68775.A0A5C3M5F5"/>
<dbReference type="SUPFAM" id="SSF89796">
    <property type="entry name" value="CoA-transferase family III (CaiB/BaiF)"/>
    <property type="match status" value="2"/>
</dbReference>
<keyword evidence="2" id="KW-0808">Transferase</keyword>
<dbReference type="InterPro" id="IPR023606">
    <property type="entry name" value="CoA-Trfase_III_dom_1_sf"/>
</dbReference>
<dbReference type="Proteomes" id="UP000308652">
    <property type="component" value="Unassembled WGS sequence"/>
</dbReference>
<dbReference type="AlphaFoldDB" id="A0A5C3M5F5"/>
<name>A0A5C3M5F5_9AGAR</name>